<reference evidence="1 2" key="1">
    <citation type="submission" date="2017-01" db="EMBL/GenBank/DDBJ databases">
        <authorList>
            <consortium name="Urmite Genomes"/>
        </authorList>
    </citation>
    <scope>NUCLEOTIDE SEQUENCE [LARGE SCALE GENOMIC DNA]</scope>
    <source>
        <strain evidence="1 2">AB215</strain>
    </source>
</reference>
<protein>
    <submittedName>
        <fullName evidence="1">Mycobacterium numidiamassiliense ORFan</fullName>
    </submittedName>
</protein>
<keyword evidence="2" id="KW-1185">Reference proteome</keyword>
<sequence length="29" mass="3033">MGKLDDKVANRDIGSAVAPQLDYANSLGN</sequence>
<dbReference type="EMBL" id="FUEZ01000003">
    <property type="protein sequence ID" value="SPM39468.1"/>
    <property type="molecule type" value="Genomic_DNA"/>
</dbReference>
<evidence type="ECO:0000313" key="2">
    <source>
        <dbReference type="Proteomes" id="UP000240424"/>
    </source>
</evidence>
<accession>A0A2U3P6T9</accession>
<proteinExistence type="predicted"/>
<dbReference type="Proteomes" id="UP000240424">
    <property type="component" value="Unassembled WGS sequence"/>
</dbReference>
<name>A0A2U3P6T9_9MYCO</name>
<gene>
    <name evidence="1" type="ORF">MNAB215_1651</name>
</gene>
<dbReference type="AlphaFoldDB" id="A0A2U3P6T9"/>
<organism evidence="1 2">
    <name type="scientific">Mycobacterium numidiamassiliense</name>
    <dbReference type="NCBI Taxonomy" id="1841861"/>
    <lineage>
        <taxon>Bacteria</taxon>
        <taxon>Bacillati</taxon>
        <taxon>Actinomycetota</taxon>
        <taxon>Actinomycetes</taxon>
        <taxon>Mycobacteriales</taxon>
        <taxon>Mycobacteriaceae</taxon>
        <taxon>Mycobacterium</taxon>
    </lineage>
</organism>
<evidence type="ECO:0000313" key="1">
    <source>
        <dbReference type="EMBL" id="SPM39468.1"/>
    </source>
</evidence>